<organism evidence="1">
    <name type="scientific">Manihot esculenta</name>
    <name type="common">Cassava</name>
    <name type="synonym">Jatropha manihot</name>
    <dbReference type="NCBI Taxonomy" id="3983"/>
    <lineage>
        <taxon>Eukaryota</taxon>
        <taxon>Viridiplantae</taxon>
        <taxon>Streptophyta</taxon>
        <taxon>Embryophyta</taxon>
        <taxon>Tracheophyta</taxon>
        <taxon>Spermatophyta</taxon>
        <taxon>Magnoliopsida</taxon>
        <taxon>eudicotyledons</taxon>
        <taxon>Gunneridae</taxon>
        <taxon>Pentapetalae</taxon>
        <taxon>rosids</taxon>
        <taxon>fabids</taxon>
        <taxon>Malpighiales</taxon>
        <taxon>Euphorbiaceae</taxon>
        <taxon>Crotonoideae</taxon>
        <taxon>Manihoteae</taxon>
        <taxon>Manihot</taxon>
    </lineage>
</organism>
<protein>
    <submittedName>
        <fullName evidence="1">Uncharacterized protein</fullName>
    </submittedName>
</protein>
<gene>
    <name evidence="1" type="ORF">MANES_05G185100</name>
</gene>
<dbReference type="EMBL" id="CM004391">
    <property type="protein sequence ID" value="OAY51063.1"/>
    <property type="molecule type" value="Genomic_DNA"/>
</dbReference>
<evidence type="ECO:0000313" key="1">
    <source>
        <dbReference type="EMBL" id="OAY51063.1"/>
    </source>
</evidence>
<accession>A0A2C9VZQ8</accession>
<proteinExistence type="predicted"/>
<sequence length="36" mass="4076">MPMYSSRRSVVWTHKVTRTSALPTLLPKIRTTAMAS</sequence>
<reference evidence="1" key="1">
    <citation type="submission" date="2016-02" db="EMBL/GenBank/DDBJ databases">
        <title>WGS assembly of Manihot esculenta.</title>
        <authorList>
            <person name="Bredeson J.V."/>
            <person name="Prochnik S.E."/>
            <person name="Lyons J.B."/>
            <person name="Schmutz J."/>
            <person name="Grimwood J."/>
            <person name="Vrebalov J."/>
            <person name="Bart R.S."/>
            <person name="Amuge T."/>
            <person name="Ferguson M.E."/>
            <person name="Green R."/>
            <person name="Putnam N."/>
            <person name="Stites J."/>
            <person name="Rounsley S."/>
            <person name="Rokhsar D.S."/>
        </authorList>
    </citation>
    <scope>NUCLEOTIDE SEQUENCE [LARGE SCALE GENOMIC DNA]</scope>
    <source>
        <tissue evidence="1">Leaf</tissue>
    </source>
</reference>
<dbReference type="AlphaFoldDB" id="A0A2C9VZQ8"/>
<name>A0A2C9VZQ8_MANES</name>